<feature type="transmembrane region" description="Helical" evidence="2">
    <location>
        <begin position="339"/>
        <end position="358"/>
    </location>
</feature>
<dbReference type="Proteomes" id="UP000722989">
    <property type="component" value="Unassembled WGS sequence"/>
</dbReference>
<dbReference type="EMBL" id="JAATVY010000014">
    <property type="protein sequence ID" value="NJC71819.1"/>
    <property type="molecule type" value="Genomic_DNA"/>
</dbReference>
<feature type="transmembrane region" description="Helical" evidence="2">
    <location>
        <begin position="478"/>
        <end position="499"/>
    </location>
</feature>
<reference evidence="3 4" key="1">
    <citation type="submission" date="2020-03" db="EMBL/GenBank/DDBJ databases">
        <title>WGS of the type strain of Planosporangium spp.</title>
        <authorList>
            <person name="Thawai C."/>
        </authorList>
    </citation>
    <scope>NUCLEOTIDE SEQUENCE [LARGE SCALE GENOMIC DNA]</scope>
    <source>
        <strain evidence="3 4">TBRC 5610</strain>
    </source>
</reference>
<accession>A0ABX0Y0F3</accession>
<protein>
    <submittedName>
        <fullName evidence="3">Uncharacterized protein</fullName>
    </submittedName>
</protein>
<feature type="transmembrane region" description="Helical" evidence="2">
    <location>
        <begin position="649"/>
        <end position="669"/>
    </location>
</feature>
<evidence type="ECO:0000256" key="2">
    <source>
        <dbReference type="SAM" id="Phobius"/>
    </source>
</evidence>
<feature type="transmembrane region" description="Helical" evidence="2">
    <location>
        <begin position="613"/>
        <end position="637"/>
    </location>
</feature>
<gene>
    <name evidence="3" type="ORF">HC031_19140</name>
</gene>
<proteinExistence type="predicted"/>
<dbReference type="RefSeq" id="WP_167926732.1">
    <property type="nucleotide sequence ID" value="NZ_JAATVY010000014.1"/>
</dbReference>
<feature type="transmembrane region" description="Helical" evidence="2">
    <location>
        <begin position="536"/>
        <end position="555"/>
    </location>
</feature>
<feature type="transmembrane region" description="Helical" evidence="2">
    <location>
        <begin position="411"/>
        <end position="431"/>
    </location>
</feature>
<feature type="transmembrane region" description="Helical" evidence="2">
    <location>
        <begin position="511"/>
        <end position="530"/>
    </location>
</feature>
<evidence type="ECO:0000256" key="1">
    <source>
        <dbReference type="SAM" id="MobiDB-lite"/>
    </source>
</evidence>
<organism evidence="3 4">
    <name type="scientific">Planosporangium thailandense</name>
    <dbReference type="NCBI Taxonomy" id="765197"/>
    <lineage>
        <taxon>Bacteria</taxon>
        <taxon>Bacillati</taxon>
        <taxon>Actinomycetota</taxon>
        <taxon>Actinomycetes</taxon>
        <taxon>Micromonosporales</taxon>
        <taxon>Micromonosporaceae</taxon>
        <taxon>Planosporangium</taxon>
    </lineage>
</organism>
<feature type="compositionally biased region" description="Low complexity" evidence="1">
    <location>
        <begin position="742"/>
        <end position="754"/>
    </location>
</feature>
<feature type="region of interest" description="Disordered" evidence="1">
    <location>
        <begin position="702"/>
        <end position="754"/>
    </location>
</feature>
<keyword evidence="2" id="KW-0812">Transmembrane</keyword>
<feature type="transmembrane region" description="Helical" evidence="2">
    <location>
        <begin position="675"/>
        <end position="694"/>
    </location>
</feature>
<feature type="transmembrane region" description="Helical" evidence="2">
    <location>
        <begin position="560"/>
        <end position="577"/>
    </location>
</feature>
<keyword evidence="2" id="KW-1133">Transmembrane helix</keyword>
<keyword evidence="2" id="KW-0472">Membrane</keyword>
<keyword evidence="4" id="KW-1185">Reference proteome</keyword>
<sequence>MSGRGEGGSARWAPYLVAVLAAVASVLSLMPRPASGAPARTADYVIIAGAAGLRWDDVNPTDTPTVWKLAGSGSIGALSVRSAHRPTCPGDGWLTVGAGTYAARTSGRVDGACPPLAVGLDHPGAGGAFLSDAERQRIVSLNRDLPWGAQPGVLAESVRCTTTIGPGAALAAARPFGRIDWYSDTLPDHPAELLAGCMMSIVDLGTVAGDRAARRAAARAVDARLAQVVAARPPRSLLLLAGVSDSGTDARLHVALAQGPGYTGGLLTSPSTGRAGYLQLTDLAPTTLAALRRPTPSTLFVGSPAVVAGGRPASLTAAVRRLDDADRKVVVQRPMAGRFFTVLALFQLALFVAAIPLLRRARRPAGPVAPVPNPPWFERGVEVLLVAAALAVPGALVAGLVPWWRTPVPEVLFGIVTLAVVGAATAAVTVVGTRRRVLGPLGGVAGLVAVVMAADVLTGSRLQLNSVVGYSAAAGGQFAGLAAVGFGVFTAGALVAAGCVAQHVVRQWRPVVFAVIGGTAVLVAGSPYLGADAAGAVGLTAGVCVAAAMSTGGWLTFPRIAWALLAGIAVTSAFALLDMHRPVSQRGSVGRFLSHLGDGTGRLVLHPIESDNVVATATSPLTLLVFGAAVMLFFALLRPWGGLKRLFGLYPAVRASLAGTAVATVIAGLLQGAGLTTAGGATTTVLPLAVLAALRVQRHADERTPAVTVDPTGATVAEGGEPAAGGGEPAAGGEPTPGGGRPATRPGAPEIAPA</sequence>
<comment type="caution">
    <text evidence="3">The sequence shown here is derived from an EMBL/GenBank/DDBJ whole genome shotgun (WGS) entry which is preliminary data.</text>
</comment>
<feature type="transmembrane region" description="Helical" evidence="2">
    <location>
        <begin position="383"/>
        <end position="405"/>
    </location>
</feature>
<feature type="transmembrane region" description="Helical" evidence="2">
    <location>
        <begin position="438"/>
        <end position="458"/>
    </location>
</feature>
<evidence type="ECO:0000313" key="4">
    <source>
        <dbReference type="Proteomes" id="UP000722989"/>
    </source>
</evidence>
<feature type="compositionally biased region" description="Gly residues" evidence="1">
    <location>
        <begin position="722"/>
        <end position="741"/>
    </location>
</feature>
<evidence type="ECO:0000313" key="3">
    <source>
        <dbReference type="EMBL" id="NJC71819.1"/>
    </source>
</evidence>
<name>A0ABX0Y0F3_9ACTN</name>